<protein>
    <submittedName>
        <fullName evidence="1">Uncharacterized protein</fullName>
    </submittedName>
</protein>
<proteinExistence type="predicted"/>
<name>A0ABQ0N2M3_9LACO</name>
<dbReference type="EMBL" id="BEXG01000002">
    <property type="protein sequence ID" value="GBA81190.1"/>
    <property type="molecule type" value="Genomic_DNA"/>
</dbReference>
<sequence length="162" mass="19492">MFNLLLQFTNKYNLNNWNNKTEWSCYINTDIIHPHGQESIPRSLLFGSNCERFKDNKDLDRFNKEYWARYDVKYSTLLKETELYIIYGSSIGESDSWWWKKICESLKNGAELIVYSYKHEFSSLDFVNKYVKIADRKFVLSRIFVVDYNNAKNLNFLSLRNF</sequence>
<evidence type="ECO:0000313" key="2">
    <source>
        <dbReference type="Proteomes" id="UP000250714"/>
    </source>
</evidence>
<dbReference type="Proteomes" id="UP000250714">
    <property type="component" value="Unassembled WGS sequence"/>
</dbReference>
<gene>
    <name evidence="1" type="ORF">LJCM1130_07500</name>
</gene>
<dbReference type="RefSeq" id="WP_113532417.1">
    <property type="nucleotide sequence ID" value="NZ_CBCRZI010000005.1"/>
</dbReference>
<comment type="caution">
    <text evidence="1">The sequence shown here is derived from an EMBL/GenBank/DDBJ whole genome shotgun (WGS) entry which is preliminary data.</text>
</comment>
<reference evidence="1 2" key="1">
    <citation type="journal article" date="2018" name="Int. J. Syst. Evol. Microbiol.">
        <title>Lactobacillus paragasseri sp. nov., a sister taxon of Lactobacillus gasseri, based on whole-genome sequence analyses.</title>
        <authorList>
            <person name="Tanizawa Y."/>
            <person name="Tada I."/>
            <person name="Kobayashi H."/>
            <person name="Endo A."/>
            <person name="Maeno S."/>
            <person name="Toyoda A."/>
            <person name="Arita M."/>
            <person name="Nakamura Y."/>
            <person name="Sakamoto M."/>
            <person name="Ohkuma M."/>
            <person name="Tohno M."/>
        </authorList>
    </citation>
    <scope>NUCLEOTIDE SEQUENCE [LARGE SCALE GENOMIC DNA]</scope>
    <source>
        <strain evidence="1 2">JCM 1130</strain>
    </source>
</reference>
<keyword evidence="2" id="KW-1185">Reference proteome</keyword>
<accession>A0ABQ0N2M3</accession>
<organism evidence="1 2">
    <name type="scientific">Lactobacillus paragasseri</name>
    <dbReference type="NCBI Taxonomy" id="2107999"/>
    <lineage>
        <taxon>Bacteria</taxon>
        <taxon>Bacillati</taxon>
        <taxon>Bacillota</taxon>
        <taxon>Bacilli</taxon>
        <taxon>Lactobacillales</taxon>
        <taxon>Lactobacillaceae</taxon>
        <taxon>Lactobacillus</taxon>
    </lineage>
</organism>
<evidence type="ECO:0000313" key="1">
    <source>
        <dbReference type="EMBL" id="GBA81190.1"/>
    </source>
</evidence>